<dbReference type="PROSITE" id="PS50977">
    <property type="entry name" value="HTH_TETR_2"/>
    <property type="match status" value="1"/>
</dbReference>
<evidence type="ECO:0000256" key="1">
    <source>
        <dbReference type="ARBA" id="ARBA00023015"/>
    </source>
</evidence>
<keyword evidence="3" id="KW-0804">Transcription</keyword>
<dbReference type="Pfam" id="PF00440">
    <property type="entry name" value="TetR_N"/>
    <property type="match status" value="1"/>
</dbReference>
<evidence type="ECO:0000313" key="5">
    <source>
        <dbReference type="EMBL" id="QEA06052.1"/>
    </source>
</evidence>
<dbReference type="PANTHER" id="PTHR30055:SF234">
    <property type="entry name" value="HTH-TYPE TRANSCRIPTIONAL REGULATOR BETI"/>
    <property type="match status" value="1"/>
</dbReference>
<dbReference type="GO" id="GO:0003700">
    <property type="term" value="F:DNA-binding transcription factor activity"/>
    <property type="evidence" value="ECO:0007669"/>
    <property type="project" value="TreeGrafter"/>
</dbReference>
<keyword evidence="1" id="KW-0805">Transcription regulation</keyword>
<dbReference type="InterPro" id="IPR001647">
    <property type="entry name" value="HTH_TetR"/>
</dbReference>
<organism evidence="5">
    <name type="scientific">uncultured organism</name>
    <dbReference type="NCBI Taxonomy" id="155900"/>
    <lineage>
        <taxon>unclassified sequences</taxon>
        <taxon>environmental samples</taxon>
    </lineage>
</organism>
<evidence type="ECO:0000256" key="2">
    <source>
        <dbReference type="ARBA" id="ARBA00023125"/>
    </source>
</evidence>
<dbReference type="SUPFAM" id="SSF46689">
    <property type="entry name" value="Homeodomain-like"/>
    <property type="match status" value="1"/>
</dbReference>
<sequence>MNETTSTKPRRRTQAERSAATRTRILDVTLDCLMDIGLRDTSTVEIARRAGVSRGALLHHYPSKVLLLQEAFRHLLDREIAEIQLMASDLAEAEITLEDFLDTLWGHFSGRLFMITIEYLAAARTDEAIRETMTAVALEFNDSLDVIWDSLPLKQGVSLEERRLALNATLCFLRGMGTQTVWRDDPALHRQMLEFWKRTLAAIDIMNDSTSAGDPAPPHQEKDPRG</sequence>
<dbReference type="GO" id="GO:0000976">
    <property type="term" value="F:transcription cis-regulatory region binding"/>
    <property type="evidence" value="ECO:0007669"/>
    <property type="project" value="TreeGrafter"/>
</dbReference>
<name>A0A5B8REV8_9ZZZZ</name>
<proteinExistence type="predicted"/>
<dbReference type="EMBL" id="MN079122">
    <property type="protein sequence ID" value="QEA06052.1"/>
    <property type="molecule type" value="Genomic_DNA"/>
</dbReference>
<dbReference type="Gene3D" id="1.10.357.10">
    <property type="entry name" value="Tetracycline Repressor, domain 2"/>
    <property type="match status" value="1"/>
</dbReference>
<keyword evidence="2" id="KW-0238">DNA-binding</keyword>
<evidence type="ECO:0000256" key="3">
    <source>
        <dbReference type="ARBA" id="ARBA00023163"/>
    </source>
</evidence>
<accession>A0A5B8REV8</accession>
<gene>
    <name evidence="5" type="primary">betI_4</name>
    <name evidence="5" type="ORF">KBTEX_02381</name>
</gene>
<evidence type="ECO:0000259" key="4">
    <source>
        <dbReference type="PROSITE" id="PS50977"/>
    </source>
</evidence>
<dbReference type="PANTHER" id="PTHR30055">
    <property type="entry name" value="HTH-TYPE TRANSCRIPTIONAL REGULATOR RUTR"/>
    <property type="match status" value="1"/>
</dbReference>
<reference evidence="5" key="1">
    <citation type="submission" date="2019-06" db="EMBL/GenBank/DDBJ databases">
        <authorList>
            <person name="Murdoch R.W."/>
            <person name="Fathepure B."/>
        </authorList>
    </citation>
    <scope>NUCLEOTIDE SEQUENCE</scope>
</reference>
<protein>
    <submittedName>
        <fullName evidence="5">HTH-type transcriptional regulator BetI</fullName>
    </submittedName>
</protein>
<dbReference type="InterPro" id="IPR009057">
    <property type="entry name" value="Homeodomain-like_sf"/>
</dbReference>
<feature type="domain" description="HTH tetR-type" evidence="4">
    <location>
        <begin position="19"/>
        <end position="79"/>
    </location>
</feature>
<dbReference type="AlphaFoldDB" id="A0A5B8REV8"/>
<dbReference type="PRINTS" id="PR00455">
    <property type="entry name" value="HTHTETR"/>
</dbReference>
<dbReference type="InterPro" id="IPR050109">
    <property type="entry name" value="HTH-type_TetR-like_transc_reg"/>
</dbReference>